<dbReference type="EMBL" id="SRLO01001481">
    <property type="protein sequence ID" value="TNN37491.1"/>
    <property type="molecule type" value="Genomic_DNA"/>
</dbReference>
<comment type="caution">
    <text evidence="1">The sequence shown here is derived from an EMBL/GenBank/DDBJ whole genome shotgun (WGS) entry which is preliminary data.</text>
</comment>
<reference evidence="1 2" key="1">
    <citation type="submission" date="2019-03" db="EMBL/GenBank/DDBJ databases">
        <title>First draft genome of Liparis tanakae, snailfish: a comprehensive survey of snailfish specific genes.</title>
        <authorList>
            <person name="Kim W."/>
            <person name="Song I."/>
            <person name="Jeong J.-H."/>
            <person name="Kim D."/>
            <person name="Kim S."/>
            <person name="Ryu S."/>
            <person name="Song J.Y."/>
            <person name="Lee S.K."/>
        </authorList>
    </citation>
    <scope>NUCLEOTIDE SEQUENCE [LARGE SCALE GENOMIC DNA]</scope>
    <source>
        <tissue evidence="1">Muscle</tissue>
    </source>
</reference>
<sequence length="61" mass="7188">MERNIKSPPRSLNSNCRLRMTEEPPRREPMGFVLGQTDLSVHLLIPRPPLPIFQYSETRRE</sequence>
<dbReference type="AlphaFoldDB" id="A0A4Z2F9J4"/>
<name>A0A4Z2F9J4_9TELE</name>
<protein>
    <submittedName>
        <fullName evidence="1">Uncharacterized protein</fullName>
    </submittedName>
</protein>
<accession>A0A4Z2F9J4</accession>
<keyword evidence="2" id="KW-1185">Reference proteome</keyword>
<evidence type="ECO:0000313" key="2">
    <source>
        <dbReference type="Proteomes" id="UP000314294"/>
    </source>
</evidence>
<dbReference type="Proteomes" id="UP000314294">
    <property type="component" value="Unassembled WGS sequence"/>
</dbReference>
<gene>
    <name evidence="1" type="ORF">EYF80_052352</name>
</gene>
<proteinExistence type="predicted"/>
<evidence type="ECO:0000313" key="1">
    <source>
        <dbReference type="EMBL" id="TNN37491.1"/>
    </source>
</evidence>
<organism evidence="1 2">
    <name type="scientific">Liparis tanakae</name>
    <name type="common">Tanaka's snailfish</name>
    <dbReference type="NCBI Taxonomy" id="230148"/>
    <lineage>
        <taxon>Eukaryota</taxon>
        <taxon>Metazoa</taxon>
        <taxon>Chordata</taxon>
        <taxon>Craniata</taxon>
        <taxon>Vertebrata</taxon>
        <taxon>Euteleostomi</taxon>
        <taxon>Actinopterygii</taxon>
        <taxon>Neopterygii</taxon>
        <taxon>Teleostei</taxon>
        <taxon>Neoteleostei</taxon>
        <taxon>Acanthomorphata</taxon>
        <taxon>Eupercaria</taxon>
        <taxon>Perciformes</taxon>
        <taxon>Cottioidei</taxon>
        <taxon>Cottales</taxon>
        <taxon>Liparidae</taxon>
        <taxon>Liparis</taxon>
    </lineage>
</organism>